<feature type="region of interest" description="Disordered" evidence="1">
    <location>
        <begin position="13"/>
        <end position="52"/>
    </location>
</feature>
<gene>
    <name evidence="2" type="ORF">SDC9_203494</name>
</gene>
<protein>
    <submittedName>
        <fullName evidence="2">Uncharacterized protein</fullName>
    </submittedName>
</protein>
<sequence>MVCQSVEYVLPGNKRLANGDPCQQDATHQHANPEGVAANIDRQPTNGVTRPA</sequence>
<feature type="compositionally biased region" description="Polar residues" evidence="1">
    <location>
        <begin position="42"/>
        <end position="52"/>
    </location>
</feature>
<evidence type="ECO:0000256" key="1">
    <source>
        <dbReference type="SAM" id="MobiDB-lite"/>
    </source>
</evidence>
<organism evidence="2">
    <name type="scientific">bioreactor metagenome</name>
    <dbReference type="NCBI Taxonomy" id="1076179"/>
    <lineage>
        <taxon>unclassified sequences</taxon>
        <taxon>metagenomes</taxon>
        <taxon>ecological metagenomes</taxon>
    </lineage>
</organism>
<accession>A0A645IY51</accession>
<proteinExistence type="predicted"/>
<dbReference type="AlphaFoldDB" id="A0A645IY51"/>
<evidence type="ECO:0000313" key="2">
    <source>
        <dbReference type="EMBL" id="MPN55810.1"/>
    </source>
</evidence>
<dbReference type="EMBL" id="VSSQ01125454">
    <property type="protein sequence ID" value="MPN55810.1"/>
    <property type="molecule type" value="Genomic_DNA"/>
</dbReference>
<reference evidence="2" key="1">
    <citation type="submission" date="2019-08" db="EMBL/GenBank/DDBJ databases">
        <authorList>
            <person name="Kucharzyk K."/>
            <person name="Murdoch R.W."/>
            <person name="Higgins S."/>
            <person name="Loffler F."/>
        </authorList>
    </citation>
    <scope>NUCLEOTIDE SEQUENCE</scope>
</reference>
<name>A0A645IY51_9ZZZZ</name>
<comment type="caution">
    <text evidence="2">The sequence shown here is derived from an EMBL/GenBank/DDBJ whole genome shotgun (WGS) entry which is preliminary data.</text>
</comment>